<dbReference type="RefSeq" id="WP_024986355.1">
    <property type="nucleotide sequence ID" value="NZ_CAJTCC010000002.1"/>
</dbReference>
<sequence>MKLLEIHKKGINAHNKEVSYYGLDYTTKKVLFEVEELNEAIEQAVSFGYQKWAEITMMF</sequence>
<dbReference type="AlphaFoldDB" id="A0A1C7H681"/>
<dbReference type="EMBL" id="CP015401">
    <property type="protein sequence ID" value="ANU59057.1"/>
    <property type="molecule type" value="Genomic_DNA"/>
</dbReference>
<keyword evidence="2" id="KW-1185">Reference proteome</keyword>
<proteinExistence type="predicted"/>
<dbReference type="Proteomes" id="UP000092631">
    <property type="component" value="Chromosome"/>
</dbReference>
<evidence type="ECO:0000313" key="2">
    <source>
        <dbReference type="Proteomes" id="UP000092631"/>
    </source>
</evidence>
<evidence type="ECO:0000313" key="1">
    <source>
        <dbReference type="EMBL" id="ANU59057.1"/>
    </source>
</evidence>
<protein>
    <submittedName>
        <fullName evidence="1">Uncharacterized protein</fullName>
    </submittedName>
</protein>
<dbReference type="GeneID" id="82188860"/>
<accession>A0A1C7H681</accession>
<name>A0A1C7H681_9BACE</name>
<gene>
    <name evidence="1" type="ORF">A4V03_17110</name>
</gene>
<dbReference type="KEGG" id="bcae:A4V03_17110"/>
<organism evidence="1 2">
    <name type="scientific">Bacteroides caecimuris</name>
    <dbReference type="NCBI Taxonomy" id="1796613"/>
    <lineage>
        <taxon>Bacteria</taxon>
        <taxon>Pseudomonadati</taxon>
        <taxon>Bacteroidota</taxon>
        <taxon>Bacteroidia</taxon>
        <taxon>Bacteroidales</taxon>
        <taxon>Bacteroidaceae</taxon>
        <taxon>Bacteroides</taxon>
    </lineage>
</organism>
<reference evidence="2" key="1">
    <citation type="submission" date="2016-04" db="EMBL/GenBank/DDBJ databases">
        <title>Complete Genome Sequences of Twelve Strains of a Stable Defined Moderately Diverse Mouse Microbiota 2 (sDMDMm2).</title>
        <authorList>
            <person name="Uchimura Y."/>
            <person name="Wyss M."/>
            <person name="Brugiroux S."/>
            <person name="Limenitakis J.P."/>
            <person name="Stecher B."/>
            <person name="McCoy K.D."/>
            <person name="Macpherson A.J."/>
        </authorList>
    </citation>
    <scope>NUCLEOTIDE SEQUENCE [LARGE SCALE GENOMIC DNA]</scope>
    <source>
        <strain evidence="2">I48</strain>
    </source>
</reference>